<dbReference type="Proteomes" id="UP001190926">
    <property type="component" value="Unassembled WGS sequence"/>
</dbReference>
<accession>A0AAD4P1Z4</accession>
<feature type="chain" id="PRO_5042255088" description="K-box domain-containing protein" evidence="1">
    <location>
        <begin position="22"/>
        <end position="191"/>
    </location>
</feature>
<dbReference type="GO" id="GO:0005634">
    <property type="term" value="C:nucleus"/>
    <property type="evidence" value="ECO:0007669"/>
    <property type="project" value="InterPro"/>
</dbReference>
<feature type="domain" description="K-box" evidence="2">
    <location>
        <begin position="42"/>
        <end position="132"/>
    </location>
</feature>
<gene>
    <name evidence="3" type="ORF">C2S53_011295</name>
</gene>
<dbReference type="PROSITE" id="PS51297">
    <property type="entry name" value="K_BOX"/>
    <property type="match status" value="1"/>
</dbReference>
<evidence type="ECO:0000313" key="4">
    <source>
        <dbReference type="Proteomes" id="UP001190926"/>
    </source>
</evidence>
<sequence length="191" mass="21710">MGCSRRLMSSLFSVMLSIVKTLERYHKSSYGLIEAQQSPGDEQSSYLEYLNLKSRVDVLQQSQRHILGEDLGKFGVKELDQLECVLDASLNRIRSKETQHMFEQLSGLQQKEKDLMDINMALRRKLEGPSLQQTWGDDREQAAVAGRAQVFFEPLDCNNNSSQIRYISHLAQNNEGGSAQNVNTILPGWMQ</sequence>
<comment type="caution">
    <text evidence="3">The sequence shown here is derived from an EMBL/GenBank/DDBJ whole genome shotgun (WGS) entry which is preliminary data.</text>
</comment>
<feature type="signal peptide" evidence="1">
    <location>
        <begin position="1"/>
        <end position="21"/>
    </location>
</feature>
<evidence type="ECO:0000256" key="1">
    <source>
        <dbReference type="SAM" id="SignalP"/>
    </source>
</evidence>
<dbReference type="GO" id="GO:0003700">
    <property type="term" value="F:DNA-binding transcription factor activity"/>
    <property type="evidence" value="ECO:0007669"/>
    <property type="project" value="InterPro"/>
</dbReference>
<protein>
    <recommendedName>
        <fullName evidence="2">K-box domain-containing protein</fullName>
    </recommendedName>
</protein>
<evidence type="ECO:0000313" key="3">
    <source>
        <dbReference type="EMBL" id="KAH6823122.1"/>
    </source>
</evidence>
<reference evidence="3 4" key="1">
    <citation type="journal article" date="2021" name="Nat. Commun.">
        <title>Incipient diploidization of the medicinal plant Perilla within 10,000 years.</title>
        <authorList>
            <person name="Zhang Y."/>
            <person name="Shen Q."/>
            <person name="Leng L."/>
            <person name="Zhang D."/>
            <person name="Chen S."/>
            <person name="Shi Y."/>
            <person name="Ning Z."/>
            <person name="Chen S."/>
        </authorList>
    </citation>
    <scope>NUCLEOTIDE SEQUENCE [LARGE SCALE GENOMIC DNA]</scope>
    <source>
        <strain evidence="4">cv. PC099</strain>
    </source>
</reference>
<dbReference type="InterPro" id="IPR002487">
    <property type="entry name" value="TF_Kbox"/>
</dbReference>
<evidence type="ECO:0000259" key="2">
    <source>
        <dbReference type="PROSITE" id="PS51297"/>
    </source>
</evidence>
<keyword evidence="1" id="KW-0732">Signal</keyword>
<keyword evidence="4" id="KW-1185">Reference proteome</keyword>
<dbReference type="EMBL" id="SDAM02001008">
    <property type="protein sequence ID" value="KAH6823122.1"/>
    <property type="molecule type" value="Genomic_DNA"/>
</dbReference>
<organism evidence="3 4">
    <name type="scientific">Perilla frutescens var. hirtella</name>
    <name type="common">Perilla citriodora</name>
    <name type="synonym">Perilla setoyensis</name>
    <dbReference type="NCBI Taxonomy" id="608512"/>
    <lineage>
        <taxon>Eukaryota</taxon>
        <taxon>Viridiplantae</taxon>
        <taxon>Streptophyta</taxon>
        <taxon>Embryophyta</taxon>
        <taxon>Tracheophyta</taxon>
        <taxon>Spermatophyta</taxon>
        <taxon>Magnoliopsida</taxon>
        <taxon>eudicotyledons</taxon>
        <taxon>Gunneridae</taxon>
        <taxon>Pentapetalae</taxon>
        <taxon>asterids</taxon>
        <taxon>lamiids</taxon>
        <taxon>Lamiales</taxon>
        <taxon>Lamiaceae</taxon>
        <taxon>Nepetoideae</taxon>
        <taxon>Elsholtzieae</taxon>
        <taxon>Perilla</taxon>
    </lineage>
</organism>
<name>A0AAD4P1Z4_PERFH</name>
<proteinExistence type="predicted"/>
<dbReference type="AlphaFoldDB" id="A0AAD4P1Z4"/>
<dbReference type="Pfam" id="PF01486">
    <property type="entry name" value="K-box"/>
    <property type="match status" value="1"/>
</dbReference>